<name>G2KM20_MICAA</name>
<dbReference type="RefSeq" id="WP_014102939.1">
    <property type="nucleotide sequence ID" value="NC_016026.1"/>
</dbReference>
<dbReference type="KEGG" id="mai:MICA_1398"/>
<reference evidence="1 2" key="1">
    <citation type="journal article" date="2011" name="BMC Genomics">
        <title>Genomic insights into an obligate epibiotic bacterial predator: Micavibrio aeruginosavorus ARL-13.</title>
        <authorList>
            <person name="Wang Z."/>
            <person name="Kadouri D."/>
            <person name="Wu M."/>
        </authorList>
    </citation>
    <scope>NUCLEOTIDE SEQUENCE [LARGE SCALE GENOMIC DNA]</scope>
    <source>
        <strain evidence="1 2">ARL-13</strain>
    </source>
</reference>
<proteinExistence type="predicted"/>
<dbReference type="HOGENOM" id="CLU_2423601_0_0_5"/>
<dbReference type="OrthoDB" id="9839306at2"/>
<sequence length="91" mass="9841">MSAQHTYTVTLADQNLVSPHAHIEEMENAISDMAFVFNFTADIVKNPVGKDGKLSLKLVANEEFAELVENTAGVESIKKHAHTPCCGGCKP</sequence>
<keyword evidence="2" id="KW-1185">Reference proteome</keyword>
<dbReference type="EMBL" id="CP002382">
    <property type="protein sequence ID" value="AEP09716.1"/>
    <property type="molecule type" value="Genomic_DNA"/>
</dbReference>
<protein>
    <submittedName>
        <fullName evidence="1">Uncharacterized protein</fullName>
    </submittedName>
</protein>
<evidence type="ECO:0000313" key="1">
    <source>
        <dbReference type="EMBL" id="AEP09716.1"/>
    </source>
</evidence>
<dbReference type="Proteomes" id="UP000009286">
    <property type="component" value="Chromosome"/>
</dbReference>
<dbReference type="AlphaFoldDB" id="G2KM20"/>
<evidence type="ECO:0000313" key="2">
    <source>
        <dbReference type="Proteomes" id="UP000009286"/>
    </source>
</evidence>
<accession>G2KM20</accession>
<organism evidence="1 2">
    <name type="scientific">Micavibrio aeruginosavorus (strain ARL-13)</name>
    <dbReference type="NCBI Taxonomy" id="856793"/>
    <lineage>
        <taxon>Bacteria</taxon>
        <taxon>Pseudomonadati</taxon>
        <taxon>Bdellovibrionota</taxon>
        <taxon>Bdellovibrionia</taxon>
        <taxon>Bdellovibrionales</taxon>
        <taxon>Pseudobdellovibrionaceae</taxon>
        <taxon>Micavibrio</taxon>
    </lineage>
</organism>
<dbReference type="STRING" id="856793.MICA_1398"/>
<gene>
    <name evidence="1" type="ordered locus">MICA_1398</name>
</gene>